<dbReference type="OrthoDB" id="5290997at2"/>
<evidence type="ECO:0000313" key="7">
    <source>
        <dbReference type="Proteomes" id="UP000219467"/>
    </source>
</evidence>
<keyword evidence="4" id="KW-1133">Transmembrane helix</keyword>
<dbReference type="GO" id="GO:0006654">
    <property type="term" value="P:phosphatidic acid biosynthetic process"/>
    <property type="evidence" value="ECO:0007669"/>
    <property type="project" value="TreeGrafter"/>
</dbReference>
<keyword evidence="4" id="KW-0812">Transmembrane</keyword>
<keyword evidence="3 6" id="KW-0012">Acyltransferase</keyword>
<evidence type="ECO:0000256" key="1">
    <source>
        <dbReference type="ARBA" id="ARBA00005189"/>
    </source>
</evidence>
<dbReference type="SMART" id="SM00563">
    <property type="entry name" value="PlsC"/>
    <property type="match status" value="1"/>
</dbReference>
<dbReference type="Pfam" id="PF01553">
    <property type="entry name" value="Acyltransferase"/>
    <property type="match status" value="1"/>
</dbReference>
<feature type="domain" description="Phospholipid/glycerol acyltransferase" evidence="5">
    <location>
        <begin position="73"/>
        <end position="187"/>
    </location>
</feature>
<evidence type="ECO:0000256" key="2">
    <source>
        <dbReference type="ARBA" id="ARBA00022679"/>
    </source>
</evidence>
<dbReference type="PANTHER" id="PTHR10434">
    <property type="entry name" value="1-ACYL-SN-GLYCEROL-3-PHOSPHATE ACYLTRANSFERASE"/>
    <property type="match status" value="1"/>
</dbReference>
<evidence type="ECO:0000256" key="3">
    <source>
        <dbReference type="ARBA" id="ARBA00023315"/>
    </source>
</evidence>
<evidence type="ECO:0000256" key="4">
    <source>
        <dbReference type="SAM" id="Phobius"/>
    </source>
</evidence>
<accession>A0A285CM36</accession>
<dbReference type="CDD" id="cd07989">
    <property type="entry name" value="LPLAT_AGPAT-like"/>
    <property type="match status" value="1"/>
</dbReference>
<feature type="transmembrane region" description="Helical" evidence="4">
    <location>
        <begin position="15"/>
        <end position="34"/>
    </location>
</feature>
<dbReference type="RefSeq" id="WP_097029241.1">
    <property type="nucleotide sequence ID" value="NZ_OAOQ01000002.1"/>
</dbReference>
<protein>
    <submittedName>
        <fullName evidence="6">1-acyl-sn-glycerol-3-phosphate acyltransferase</fullName>
    </submittedName>
</protein>
<keyword evidence="4" id="KW-0472">Membrane</keyword>
<reference evidence="7" key="1">
    <citation type="submission" date="2017-08" db="EMBL/GenBank/DDBJ databases">
        <authorList>
            <person name="Varghese N."/>
            <person name="Submissions S."/>
        </authorList>
    </citation>
    <scope>NUCLEOTIDE SEQUENCE [LARGE SCALE GENOMIC DNA]</scope>
    <source>
        <strain evidence="7">JA234</strain>
    </source>
</reference>
<dbReference type="InterPro" id="IPR002123">
    <property type="entry name" value="Plipid/glycerol_acylTrfase"/>
</dbReference>
<sequence>MRYALQWTLSLIFNIQMYVSMIVIALVFTPLVIIDRKWTLVWMKAFAHWARFSARWIVGLKTEVRGEVPTGAVLIASKHQSFLDSITLVSVLPAPRFVMKKELSWIPLMGWMALRAGFIPVDRGRRGAAIKKMMADVEKGRETAGQLIIYPQGTRVAAGAAAPYKMGTAVLYGQLGQMCHPVATNVGVFWPRHGVYRKRGTAVIEFLPPIGPGHTAATFMVELEQAIEGASNRLIAEGRGRD</sequence>
<evidence type="ECO:0000313" key="6">
    <source>
        <dbReference type="EMBL" id="SNX68614.1"/>
    </source>
</evidence>
<dbReference type="AlphaFoldDB" id="A0A285CM36"/>
<evidence type="ECO:0000259" key="5">
    <source>
        <dbReference type="SMART" id="SM00563"/>
    </source>
</evidence>
<name>A0A285CM36_9RHOB</name>
<organism evidence="6 7">
    <name type="scientific">Cereibacter ovatus</name>
    <dbReference type="NCBI Taxonomy" id="439529"/>
    <lineage>
        <taxon>Bacteria</taxon>
        <taxon>Pseudomonadati</taxon>
        <taxon>Pseudomonadota</taxon>
        <taxon>Alphaproteobacteria</taxon>
        <taxon>Rhodobacterales</taxon>
        <taxon>Paracoccaceae</taxon>
        <taxon>Cereibacter</taxon>
    </lineage>
</organism>
<dbReference type="PANTHER" id="PTHR10434:SF40">
    <property type="entry name" value="1-ACYL-SN-GLYCEROL-3-PHOSPHATE ACYLTRANSFERASE"/>
    <property type="match status" value="1"/>
</dbReference>
<dbReference type="GO" id="GO:0003841">
    <property type="term" value="F:1-acylglycerol-3-phosphate O-acyltransferase activity"/>
    <property type="evidence" value="ECO:0007669"/>
    <property type="project" value="TreeGrafter"/>
</dbReference>
<gene>
    <name evidence="6" type="ORF">SAMN05878503_102212</name>
</gene>
<keyword evidence="7" id="KW-1185">Reference proteome</keyword>
<keyword evidence="2 6" id="KW-0808">Transferase</keyword>
<comment type="pathway">
    <text evidence="1">Lipid metabolism.</text>
</comment>
<dbReference type="SUPFAM" id="SSF69593">
    <property type="entry name" value="Glycerol-3-phosphate (1)-acyltransferase"/>
    <property type="match status" value="1"/>
</dbReference>
<dbReference type="EMBL" id="OAOQ01000002">
    <property type="protein sequence ID" value="SNX68614.1"/>
    <property type="molecule type" value="Genomic_DNA"/>
</dbReference>
<dbReference type="Proteomes" id="UP000219467">
    <property type="component" value="Unassembled WGS sequence"/>
</dbReference>
<proteinExistence type="predicted"/>